<dbReference type="InterPro" id="IPR025161">
    <property type="entry name" value="IS402-like_dom"/>
</dbReference>
<dbReference type="Pfam" id="PF13340">
    <property type="entry name" value="DUF4096"/>
    <property type="match status" value="1"/>
</dbReference>
<dbReference type="EMBL" id="JACICD010000003">
    <property type="protein sequence ID" value="MBB3771476.1"/>
    <property type="molecule type" value="Genomic_DNA"/>
</dbReference>
<accession>A0A839Z9R8</accession>
<proteinExistence type="predicted"/>
<sequence>MISGIIHVVKSGGRWIDAPPDYGPRKTLYNRHVRWVAKGVWLDLFHAQASAGGPSVQVLIGFIARIRMHALIALGE</sequence>
<dbReference type="InterPro" id="IPR052909">
    <property type="entry name" value="Transposase_6_like"/>
</dbReference>
<dbReference type="PANTHER" id="PTHR46637">
    <property type="entry name" value="TIS1421-TRANSPOSASE PROTEIN A"/>
    <property type="match status" value="1"/>
</dbReference>
<gene>
    <name evidence="2" type="ORF">FHS55_002075</name>
</gene>
<dbReference type="Proteomes" id="UP000533469">
    <property type="component" value="Unassembled WGS sequence"/>
</dbReference>
<comment type="caution">
    <text evidence="2">The sequence shown here is derived from an EMBL/GenBank/DDBJ whole genome shotgun (WGS) entry which is preliminary data.</text>
</comment>
<dbReference type="AlphaFoldDB" id="A0A839Z9R8"/>
<keyword evidence="3" id="KW-1185">Reference proteome</keyword>
<feature type="domain" description="Insertion element IS402-like" evidence="1">
    <location>
        <begin position="1"/>
        <end position="44"/>
    </location>
</feature>
<dbReference type="PANTHER" id="PTHR46637:SF1">
    <property type="entry name" value="BLL5188 PROTEIN"/>
    <property type="match status" value="1"/>
</dbReference>
<name>A0A839Z9R8_9HYPH</name>
<evidence type="ECO:0000313" key="2">
    <source>
        <dbReference type="EMBL" id="MBB3771476.1"/>
    </source>
</evidence>
<organism evidence="2 3">
    <name type="scientific">Ancylobacter tetraedralis</name>
    <dbReference type="NCBI Taxonomy" id="217068"/>
    <lineage>
        <taxon>Bacteria</taxon>
        <taxon>Pseudomonadati</taxon>
        <taxon>Pseudomonadota</taxon>
        <taxon>Alphaproteobacteria</taxon>
        <taxon>Hyphomicrobiales</taxon>
        <taxon>Xanthobacteraceae</taxon>
        <taxon>Ancylobacter</taxon>
    </lineage>
</organism>
<protein>
    <submittedName>
        <fullName evidence="2">Transposase</fullName>
    </submittedName>
</protein>
<reference evidence="2 3" key="1">
    <citation type="submission" date="2020-08" db="EMBL/GenBank/DDBJ databases">
        <title>Genomic Encyclopedia of Type Strains, Phase IV (KMG-IV): sequencing the most valuable type-strain genomes for metagenomic binning, comparative biology and taxonomic classification.</title>
        <authorList>
            <person name="Goeker M."/>
        </authorList>
    </citation>
    <scope>NUCLEOTIDE SEQUENCE [LARGE SCALE GENOMIC DNA]</scope>
    <source>
        <strain evidence="2 3">DSM 5895</strain>
    </source>
</reference>
<evidence type="ECO:0000313" key="3">
    <source>
        <dbReference type="Proteomes" id="UP000533469"/>
    </source>
</evidence>
<evidence type="ECO:0000259" key="1">
    <source>
        <dbReference type="Pfam" id="PF13340"/>
    </source>
</evidence>